<evidence type="ECO:0000313" key="4">
    <source>
        <dbReference type="Proteomes" id="UP000724874"/>
    </source>
</evidence>
<evidence type="ECO:0000313" key="2">
    <source>
        <dbReference type="EMBL" id="KAF8905932.1"/>
    </source>
</evidence>
<protein>
    <submittedName>
        <fullName evidence="2">Uncharacterized protein</fullName>
    </submittedName>
</protein>
<sequence length="63" mass="7629">MKMRTISRHLFTVFNSRDYCWISFISFHFYLKHFSFILVPLHRELFDWIQDDSAKTGAVQSGR</sequence>
<accession>A0A9P5TQ23</accession>
<proteinExistence type="predicted"/>
<dbReference type="EMBL" id="JADNYJ010000008">
    <property type="protein sequence ID" value="KAF8909816.1"/>
    <property type="molecule type" value="Genomic_DNA"/>
</dbReference>
<organism evidence="2 4">
    <name type="scientific">Gymnopilus junonius</name>
    <name type="common">Spectacular rustgill mushroom</name>
    <name type="synonym">Gymnopilus spectabilis subsp. junonius</name>
    <dbReference type="NCBI Taxonomy" id="109634"/>
    <lineage>
        <taxon>Eukaryota</taxon>
        <taxon>Fungi</taxon>
        <taxon>Dikarya</taxon>
        <taxon>Basidiomycota</taxon>
        <taxon>Agaricomycotina</taxon>
        <taxon>Agaricomycetes</taxon>
        <taxon>Agaricomycetidae</taxon>
        <taxon>Agaricales</taxon>
        <taxon>Agaricineae</taxon>
        <taxon>Hymenogastraceae</taxon>
        <taxon>Gymnopilus</taxon>
    </lineage>
</organism>
<evidence type="ECO:0000256" key="1">
    <source>
        <dbReference type="SAM" id="Phobius"/>
    </source>
</evidence>
<name>A0A9P5TQ23_GYMJU</name>
<dbReference type="Proteomes" id="UP000724874">
    <property type="component" value="Unassembled WGS sequence"/>
</dbReference>
<dbReference type="AlphaFoldDB" id="A0A9P5TQ23"/>
<keyword evidence="4" id="KW-1185">Reference proteome</keyword>
<feature type="transmembrane region" description="Helical" evidence="1">
    <location>
        <begin position="21"/>
        <end position="41"/>
    </location>
</feature>
<keyword evidence="1" id="KW-0472">Membrane</keyword>
<keyword evidence="1" id="KW-1133">Transmembrane helix</keyword>
<reference evidence="2" key="1">
    <citation type="submission" date="2020-11" db="EMBL/GenBank/DDBJ databases">
        <authorList>
            <consortium name="DOE Joint Genome Institute"/>
            <person name="Ahrendt S."/>
            <person name="Riley R."/>
            <person name="Andreopoulos W."/>
            <person name="LaButti K."/>
            <person name="Pangilinan J."/>
            <person name="Ruiz-duenas F.J."/>
            <person name="Barrasa J.M."/>
            <person name="Sanchez-Garcia M."/>
            <person name="Camarero S."/>
            <person name="Miyauchi S."/>
            <person name="Serrano A."/>
            <person name="Linde D."/>
            <person name="Babiker R."/>
            <person name="Drula E."/>
            <person name="Ayuso-Fernandez I."/>
            <person name="Pacheco R."/>
            <person name="Padilla G."/>
            <person name="Ferreira P."/>
            <person name="Barriuso J."/>
            <person name="Kellner H."/>
            <person name="Castanera R."/>
            <person name="Alfaro M."/>
            <person name="Ramirez L."/>
            <person name="Pisabarro A.G."/>
            <person name="Kuo A."/>
            <person name="Tritt A."/>
            <person name="Lipzen A."/>
            <person name="He G."/>
            <person name="Yan M."/>
            <person name="Ng V."/>
            <person name="Cullen D."/>
            <person name="Martin F."/>
            <person name="Rosso M.-N."/>
            <person name="Henrissat B."/>
            <person name="Hibbett D."/>
            <person name="Martinez A.T."/>
            <person name="Grigoriev I.V."/>
        </authorList>
    </citation>
    <scope>NUCLEOTIDE SEQUENCE</scope>
    <source>
        <strain evidence="2">AH 44721</strain>
    </source>
</reference>
<keyword evidence="1" id="KW-0812">Transmembrane</keyword>
<gene>
    <name evidence="3" type="ORF">CPB84DRAFT_1765588</name>
    <name evidence="2" type="ORF">CPB84DRAFT_1770587</name>
</gene>
<comment type="caution">
    <text evidence="2">The sequence shown here is derived from an EMBL/GenBank/DDBJ whole genome shotgun (WGS) entry which is preliminary data.</text>
</comment>
<dbReference type="EMBL" id="JADNYJ010000020">
    <property type="protein sequence ID" value="KAF8905932.1"/>
    <property type="molecule type" value="Genomic_DNA"/>
</dbReference>
<evidence type="ECO:0000313" key="3">
    <source>
        <dbReference type="EMBL" id="KAF8909816.1"/>
    </source>
</evidence>